<evidence type="ECO:0000313" key="4">
    <source>
        <dbReference type="Proteomes" id="UP000661649"/>
    </source>
</evidence>
<comment type="caution">
    <text evidence="3">The sequence shown here is derived from an EMBL/GenBank/DDBJ whole genome shotgun (WGS) entry which is preliminary data.</text>
</comment>
<evidence type="ECO:0000256" key="1">
    <source>
        <dbReference type="ARBA" id="ARBA00023118"/>
    </source>
</evidence>
<keyword evidence="4" id="KW-1185">Reference proteome</keyword>
<dbReference type="PANTHER" id="PTHR35579">
    <property type="entry name" value="CRISPR SYSTEM CMS ENDORIBONUCLEASE CSM3"/>
    <property type="match status" value="1"/>
</dbReference>
<name>A0ABR7P8R7_9FIRM</name>
<protein>
    <recommendedName>
        <fullName evidence="2">CRISPR type III-associated protein domain-containing protein</fullName>
    </recommendedName>
</protein>
<dbReference type="PANTHER" id="PTHR35579:SF6">
    <property type="entry name" value="DUF324 DOMAIN-CONTAINING PROTEIN"/>
    <property type="match status" value="1"/>
</dbReference>
<feature type="domain" description="CRISPR type III-associated protein" evidence="2">
    <location>
        <begin position="15"/>
        <end position="172"/>
    </location>
</feature>
<evidence type="ECO:0000313" key="3">
    <source>
        <dbReference type="EMBL" id="MBC8627779.1"/>
    </source>
</evidence>
<dbReference type="Proteomes" id="UP000661649">
    <property type="component" value="Unassembled WGS sequence"/>
</dbReference>
<dbReference type="RefSeq" id="WP_187558261.1">
    <property type="nucleotide sequence ID" value="NZ_JACRTP010000001.1"/>
</dbReference>
<dbReference type="InterPro" id="IPR005537">
    <property type="entry name" value="RAMP_III_fam"/>
</dbReference>
<accession>A0ABR7P8R7</accession>
<gene>
    <name evidence="3" type="ORF">H8712_03970</name>
</gene>
<proteinExistence type="predicted"/>
<dbReference type="InterPro" id="IPR052216">
    <property type="entry name" value="CRISPR_Csm3_endoribonuclease"/>
</dbReference>
<organism evidence="3 4">
    <name type="scientific">Blautia stercoris</name>
    <dbReference type="NCBI Taxonomy" id="871664"/>
    <lineage>
        <taxon>Bacteria</taxon>
        <taxon>Bacillati</taxon>
        <taxon>Bacillota</taxon>
        <taxon>Clostridia</taxon>
        <taxon>Lachnospirales</taxon>
        <taxon>Lachnospiraceae</taxon>
        <taxon>Blautia</taxon>
    </lineage>
</organism>
<dbReference type="Pfam" id="PF03787">
    <property type="entry name" value="RAMPs"/>
    <property type="match status" value="2"/>
</dbReference>
<feature type="domain" description="CRISPR type III-associated protein" evidence="2">
    <location>
        <begin position="247"/>
        <end position="399"/>
    </location>
</feature>
<evidence type="ECO:0000259" key="2">
    <source>
        <dbReference type="Pfam" id="PF03787"/>
    </source>
</evidence>
<dbReference type="EMBL" id="JACRTP010000001">
    <property type="protein sequence ID" value="MBC8627779.1"/>
    <property type="molecule type" value="Genomic_DNA"/>
</dbReference>
<sequence length="432" mass="48375">MSAILKRKVLHLDVQFVSPISVSSGEDEWTDSDLLRDYDGTPFISGTSLAGAMRAYLEKEKKDKCLMGYSDNENDGKMSSLFVSDMTFTDKVKTAVRDGVSLNENKTSITGSKFDMEILEAKAKAEFYLELVIREDDDENQIEQELSMIFNGINSGEIRLGSKKTRGFGRFKILSIASQTYEKENYLDYANAYKKATWDAQKNELEEWLKKKEWTPKQVHVQIPLRLKGGISIRQYAAKKGEPDYTQILDHGVPVIPGSSFAGAIRHRAKEILEELDQSGLKLPEEVTDIMHTAFGFVKETNANTSQIIIGETEIKGAKPLTMVRTGVSRFESAVKRGALYKETTYVDGTLMLDIAVRKDEEWSQEKWILGLLLLVIKDLQNGLLAVGGETAIGRGIFSENGLILIDGEANKEDEFISNMIQNLERNGGINQ</sequence>
<dbReference type="CDD" id="cd09726">
    <property type="entry name" value="RAMP_I_III"/>
    <property type="match status" value="1"/>
</dbReference>
<keyword evidence="1" id="KW-0051">Antiviral defense</keyword>
<reference evidence="3 4" key="1">
    <citation type="submission" date="2020-08" db="EMBL/GenBank/DDBJ databases">
        <title>Genome public.</title>
        <authorList>
            <person name="Liu C."/>
            <person name="Sun Q."/>
        </authorList>
    </citation>
    <scope>NUCLEOTIDE SEQUENCE [LARGE SCALE GENOMIC DNA]</scope>
    <source>
        <strain evidence="3 4">3_YM_SP_D4_24.mj</strain>
    </source>
</reference>